<dbReference type="GO" id="GO:0051256">
    <property type="term" value="P:mitotic spindle midzone assembly"/>
    <property type="evidence" value="ECO:0007669"/>
    <property type="project" value="TreeGrafter"/>
</dbReference>
<dbReference type="GO" id="GO:0007266">
    <property type="term" value="P:Rho protein signal transduction"/>
    <property type="evidence" value="ECO:0007669"/>
    <property type="project" value="TreeGrafter"/>
</dbReference>
<dbReference type="InterPro" id="IPR000198">
    <property type="entry name" value="RhoGAP_dom"/>
</dbReference>
<dbReference type="SMART" id="SM00324">
    <property type="entry name" value="RhoGAP"/>
    <property type="match status" value="1"/>
</dbReference>
<dbReference type="Pfam" id="PF00620">
    <property type="entry name" value="RhoGAP"/>
    <property type="match status" value="1"/>
</dbReference>
<protein>
    <submittedName>
        <fullName evidence="2">GAP1</fullName>
    </submittedName>
</protein>
<dbReference type="SUPFAM" id="SSF48350">
    <property type="entry name" value="GTPase activation domain, GAP"/>
    <property type="match status" value="1"/>
</dbReference>
<dbReference type="InterPro" id="IPR008936">
    <property type="entry name" value="Rho_GTPase_activation_prot"/>
</dbReference>
<dbReference type="PANTHER" id="PTHR46199:SF3">
    <property type="entry name" value="RAC GTPASE-ACTIVATING PROTEIN 1"/>
    <property type="match status" value="1"/>
</dbReference>
<dbReference type="PANTHER" id="PTHR46199">
    <property type="entry name" value="RAC GTPASE-ACTIVATING PROTEIN 1"/>
    <property type="match status" value="1"/>
</dbReference>
<dbReference type="GO" id="GO:0005096">
    <property type="term" value="F:GTPase activator activity"/>
    <property type="evidence" value="ECO:0007669"/>
    <property type="project" value="TreeGrafter"/>
</dbReference>
<accession>A0A8G1M392</accession>
<dbReference type="PROSITE" id="PS50238">
    <property type="entry name" value="RHOGAP"/>
    <property type="match status" value="1"/>
</dbReference>
<feature type="domain" description="Rho-GAP" evidence="1">
    <location>
        <begin position="1"/>
        <end position="179"/>
    </location>
</feature>
<dbReference type="GO" id="GO:0030496">
    <property type="term" value="C:midbody"/>
    <property type="evidence" value="ECO:0007669"/>
    <property type="project" value="TreeGrafter"/>
</dbReference>
<dbReference type="Gene3D" id="1.10.555.10">
    <property type="entry name" value="Rho GTPase activation protein"/>
    <property type="match status" value="1"/>
</dbReference>
<evidence type="ECO:0000313" key="2">
    <source>
        <dbReference type="EMBL" id="QZA87344.1"/>
    </source>
</evidence>
<dbReference type="GO" id="GO:0032154">
    <property type="term" value="C:cleavage furrow"/>
    <property type="evidence" value="ECO:0007669"/>
    <property type="project" value="TreeGrafter"/>
</dbReference>
<organism evidence="2">
    <name type="scientific">Leptopilina boulardi</name>
    <dbReference type="NCBI Taxonomy" id="63433"/>
    <lineage>
        <taxon>Eukaryota</taxon>
        <taxon>Metazoa</taxon>
        <taxon>Ecdysozoa</taxon>
        <taxon>Arthropoda</taxon>
        <taxon>Hexapoda</taxon>
        <taxon>Insecta</taxon>
        <taxon>Pterygota</taxon>
        <taxon>Neoptera</taxon>
        <taxon>Endopterygota</taxon>
        <taxon>Hymenoptera</taxon>
        <taxon>Apocrita</taxon>
        <taxon>Proctotrupomorpha</taxon>
        <taxon>Cynipoidea</taxon>
        <taxon>Figitidae</taxon>
        <taxon>Eucoilinae</taxon>
        <taxon>Leptopilina</taxon>
    </lineage>
</organism>
<sequence length="193" mass="22331">MDSQMVPYFVINCIEEVEKRGLKEEGLYFLSGKKNIIKNVLKSNKNKEKADLSKIENIHDITGALKLFIRSMEGRLINKKLWVKLLDTCGMDIGCREPELKNNILEFSKPIRQTLAFIIKHLQLVSQIPENKMFIESLALAFSRTLFSDIGMKKNVIRMLTPSRIFIIKRLLELPSEFWQAIISNDYDVVSPQ</sequence>
<dbReference type="GO" id="GO:0000281">
    <property type="term" value="P:mitotic cytokinesis"/>
    <property type="evidence" value="ECO:0007669"/>
    <property type="project" value="TreeGrafter"/>
</dbReference>
<proteinExistence type="evidence at transcript level"/>
<dbReference type="GO" id="GO:0097149">
    <property type="term" value="C:centralspindlin complex"/>
    <property type="evidence" value="ECO:0007669"/>
    <property type="project" value="TreeGrafter"/>
</dbReference>
<dbReference type="GO" id="GO:0051233">
    <property type="term" value="C:spindle midzone"/>
    <property type="evidence" value="ECO:0007669"/>
    <property type="project" value="TreeGrafter"/>
</dbReference>
<evidence type="ECO:0000259" key="1">
    <source>
        <dbReference type="PROSITE" id="PS50238"/>
    </source>
</evidence>
<name>A0A8G1M392_9HYME</name>
<dbReference type="GO" id="GO:0005634">
    <property type="term" value="C:nucleus"/>
    <property type="evidence" value="ECO:0007669"/>
    <property type="project" value="TreeGrafter"/>
</dbReference>
<reference evidence="2" key="1">
    <citation type="submission" date="2021-07" db="EMBL/GenBank/DDBJ databases">
        <authorList>
            <person name="Chen J."/>
            <person name="Fang G."/>
        </authorList>
    </citation>
    <scope>NUCLEOTIDE SEQUENCE</scope>
</reference>
<dbReference type="EMBL" id="MZ673645">
    <property type="protein sequence ID" value="QZA87344.1"/>
    <property type="molecule type" value="mRNA"/>
</dbReference>
<dbReference type="AlphaFoldDB" id="A0A8G1M392"/>